<name>A0ACB7Z718_9ERIC</name>
<gene>
    <name evidence="1" type="ORF">Vadar_027558</name>
</gene>
<organism evidence="1 2">
    <name type="scientific">Vaccinium darrowii</name>
    <dbReference type="NCBI Taxonomy" id="229202"/>
    <lineage>
        <taxon>Eukaryota</taxon>
        <taxon>Viridiplantae</taxon>
        <taxon>Streptophyta</taxon>
        <taxon>Embryophyta</taxon>
        <taxon>Tracheophyta</taxon>
        <taxon>Spermatophyta</taxon>
        <taxon>Magnoliopsida</taxon>
        <taxon>eudicotyledons</taxon>
        <taxon>Gunneridae</taxon>
        <taxon>Pentapetalae</taxon>
        <taxon>asterids</taxon>
        <taxon>Ericales</taxon>
        <taxon>Ericaceae</taxon>
        <taxon>Vaccinioideae</taxon>
        <taxon>Vaccinieae</taxon>
        <taxon>Vaccinium</taxon>
    </lineage>
</organism>
<protein>
    <submittedName>
        <fullName evidence="1">Uncharacterized protein</fullName>
    </submittedName>
</protein>
<accession>A0ACB7Z718</accession>
<sequence length="169" mass="19343">MANATSLLPSFLLLTFLFSLLVHSSEPKSDPDVVRKQFLDAHNAVRASHGLPPLGWSREMKYYAQWWADKQRVGCQLIHSALDYGENIFWGEGNGWTATEAVEAWAAEEQYYDYWTNTCMPGRDCTHYTQIVWRTTTSVGCAKIKCDNGDTYIVCEYYPHGNVIGEWPY</sequence>
<dbReference type="EMBL" id="CM037154">
    <property type="protein sequence ID" value="KAH7861545.1"/>
    <property type="molecule type" value="Genomic_DNA"/>
</dbReference>
<evidence type="ECO:0000313" key="2">
    <source>
        <dbReference type="Proteomes" id="UP000828048"/>
    </source>
</evidence>
<proteinExistence type="predicted"/>
<dbReference type="Proteomes" id="UP000828048">
    <property type="component" value="Chromosome 4"/>
</dbReference>
<evidence type="ECO:0000313" key="1">
    <source>
        <dbReference type="EMBL" id="KAH7861545.1"/>
    </source>
</evidence>
<reference evidence="1 2" key="1">
    <citation type="journal article" date="2021" name="Hortic Res">
        <title>High-quality reference genome and annotation aids understanding of berry development for evergreen blueberry (Vaccinium darrowii).</title>
        <authorList>
            <person name="Yu J."/>
            <person name="Hulse-Kemp A.M."/>
            <person name="Babiker E."/>
            <person name="Staton M."/>
        </authorList>
    </citation>
    <scope>NUCLEOTIDE SEQUENCE [LARGE SCALE GENOMIC DNA]</scope>
    <source>
        <strain evidence="2">cv. NJ 8807/NJ 8810</strain>
        <tissue evidence="1">Young leaf</tissue>
    </source>
</reference>
<comment type="caution">
    <text evidence="1">The sequence shown here is derived from an EMBL/GenBank/DDBJ whole genome shotgun (WGS) entry which is preliminary data.</text>
</comment>
<keyword evidence="2" id="KW-1185">Reference proteome</keyword>